<dbReference type="SUPFAM" id="SSF57667">
    <property type="entry name" value="beta-beta-alpha zinc fingers"/>
    <property type="match status" value="1"/>
</dbReference>
<dbReference type="GO" id="GO:0006357">
    <property type="term" value="P:regulation of transcription by RNA polymerase II"/>
    <property type="evidence" value="ECO:0007669"/>
    <property type="project" value="TreeGrafter"/>
</dbReference>
<dbReference type="InterPro" id="IPR036236">
    <property type="entry name" value="Znf_C2H2_sf"/>
</dbReference>
<dbReference type="GO" id="GO:0008270">
    <property type="term" value="F:zinc ion binding"/>
    <property type="evidence" value="ECO:0007669"/>
    <property type="project" value="UniProtKB-KW"/>
</dbReference>
<feature type="domain" description="C2H2-type" evidence="9">
    <location>
        <begin position="62"/>
        <end position="90"/>
    </location>
</feature>
<dbReference type="PANTHER" id="PTHR46179">
    <property type="entry name" value="ZINC FINGER PROTEIN"/>
    <property type="match status" value="1"/>
</dbReference>
<evidence type="ECO:0000256" key="1">
    <source>
        <dbReference type="ARBA" id="ARBA00004123"/>
    </source>
</evidence>
<keyword evidence="4" id="KW-0862">Zinc</keyword>
<dbReference type="EMBL" id="NEVH01011885">
    <property type="protein sequence ID" value="PNF31286.1"/>
    <property type="molecule type" value="Genomic_DNA"/>
</dbReference>
<dbReference type="OrthoDB" id="2311693at2759"/>
<dbReference type="PROSITE" id="PS00028">
    <property type="entry name" value="ZINC_FINGER_C2H2_1"/>
    <property type="match status" value="2"/>
</dbReference>
<dbReference type="Proteomes" id="UP000235965">
    <property type="component" value="Unassembled WGS sequence"/>
</dbReference>
<dbReference type="SMART" id="SM00355">
    <property type="entry name" value="ZnF_C2H2"/>
    <property type="match status" value="2"/>
</dbReference>
<name>A0A2J7QRT8_9NEOP</name>
<dbReference type="PROSITE" id="PS50157">
    <property type="entry name" value="ZINC_FINGER_C2H2_2"/>
    <property type="match status" value="2"/>
</dbReference>
<keyword evidence="3 8" id="KW-0863">Zinc-finger</keyword>
<reference evidence="10 11" key="1">
    <citation type="submission" date="2017-12" db="EMBL/GenBank/DDBJ databases">
        <title>Hemimetabolous genomes reveal molecular basis of termite eusociality.</title>
        <authorList>
            <person name="Harrison M.C."/>
            <person name="Jongepier E."/>
            <person name="Robertson H.M."/>
            <person name="Arning N."/>
            <person name="Bitard-Feildel T."/>
            <person name="Chao H."/>
            <person name="Childers C.P."/>
            <person name="Dinh H."/>
            <person name="Doddapaneni H."/>
            <person name="Dugan S."/>
            <person name="Gowin J."/>
            <person name="Greiner C."/>
            <person name="Han Y."/>
            <person name="Hu H."/>
            <person name="Hughes D.S.T."/>
            <person name="Huylmans A.-K."/>
            <person name="Kemena C."/>
            <person name="Kremer L.P.M."/>
            <person name="Lee S.L."/>
            <person name="Lopez-Ezquerra A."/>
            <person name="Mallet L."/>
            <person name="Monroy-Kuhn J.M."/>
            <person name="Moser A."/>
            <person name="Murali S.C."/>
            <person name="Muzny D.M."/>
            <person name="Otani S."/>
            <person name="Piulachs M.-D."/>
            <person name="Poelchau M."/>
            <person name="Qu J."/>
            <person name="Schaub F."/>
            <person name="Wada-Katsumata A."/>
            <person name="Worley K.C."/>
            <person name="Xie Q."/>
            <person name="Ylla G."/>
            <person name="Poulsen M."/>
            <person name="Gibbs R.A."/>
            <person name="Schal C."/>
            <person name="Richards S."/>
            <person name="Belles X."/>
            <person name="Korb J."/>
            <person name="Bornberg-Bauer E."/>
        </authorList>
    </citation>
    <scope>NUCLEOTIDE SEQUENCE [LARGE SCALE GENOMIC DNA]</scope>
    <source>
        <tissue evidence="10">Whole body</tissue>
    </source>
</reference>
<evidence type="ECO:0000256" key="8">
    <source>
        <dbReference type="PROSITE-ProRule" id="PRU00042"/>
    </source>
</evidence>
<keyword evidence="7" id="KW-0539">Nucleus</keyword>
<dbReference type="InterPro" id="IPR013087">
    <property type="entry name" value="Znf_C2H2_type"/>
</dbReference>
<proteinExistence type="predicted"/>
<accession>A0A2J7QRT8</accession>
<dbReference type="Gene3D" id="3.30.160.60">
    <property type="entry name" value="Classic Zinc Finger"/>
    <property type="match status" value="2"/>
</dbReference>
<dbReference type="InParanoid" id="A0A2J7QRT8"/>
<sequence>MGWYGLDCSGSVQGPVEGSCEHGWLPSAVYIMECPLCSRGFRNKFNLKVHMRDVHGDDQGPFSCPECGKQVKNRSCLRVHLYRRHQALKNISHSPVTLRKTQ</sequence>
<evidence type="ECO:0000256" key="4">
    <source>
        <dbReference type="ARBA" id="ARBA00022833"/>
    </source>
</evidence>
<evidence type="ECO:0000256" key="5">
    <source>
        <dbReference type="ARBA" id="ARBA00023015"/>
    </source>
</evidence>
<organism evidence="10 11">
    <name type="scientific">Cryptotermes secundus</name>
    <dbReference type="NCBI Taxonomy" id="105785"/>
    <lineage>
        <taxon>Eukaryota</taxon>
        <taxon>Metazoa</taxon>
        <taxon>Ecdysozoa</taxon>
        <taxon>Arthropoda</taxon>
        <taxon>Hexapoda</taxon>
        <taxon>Insecta</taxon>
        <taxon>Pterygota</taxon>
        <taxon>Neoptera</taxon>
        <taxon>Polyneoptera</taxon>
        <taxon>Dictyoptera</taxon>
        <taxon>Blattodea</taxon>
        <taxon>Blattoidea</taxon>
        <taxon>Termitoidae</taxon>
        <taxon>Kalotermitidae</taxon>
        <taxon>Cryptotermitinae</taxon>
        <taxon>Cryptotermes</taxon>
    </lineage>
</organism>
<gene>
    <name evidence="10" type="ORF">B7P43_G12664</name>
</gene>
<comment type="subcellular location">
    <subcellularLocation>
        <location evidence="1">Nucleus</location>
    </subcellularLocation>
</comment>
<evidence type="ECO:0000313" key="10">
    <source>
        <dbReference type="EMBL" id="PNF31286.1"/>
    </source>
</evidence>
<dbReference type="Pfam" id="PF00096">
    <property type="entry name" value="zf-C2H2"/>
    <property type="match status" value="2"/>
</dbReference>
<dbReference type="GO" id="GO:0005634">
    <property type="term" value="C:nucleus"/>
    <property type="evidence" value="ECO:0007669"/>
    <property type="project" value="UniProtKB-SubCell"/>
</dbReference>
<comment type="caution">
    <text evidence="10">The sequence shown here is derived from an EMBL/GenBank/DDBJ whole genome shotgun (WGS) entry which is preliminary data.</text>
</comment>
<evidence type="ECO:0000256" key="2">
    <source>
        <dbReference type="ARBA" id="ARBA00022723"/>
    </source>
</evidence>
<evidence type="ECO:0000256" key="6">
    <source>
        <dbReference type="ARBA" id="ARBA00023163"/>
    </source>
</evidence>
<keyword evidence="2" id="KW-0479">Metal-binding</keyword>
<keyword evidence="5" id="KW-0805">Transcription regulation</keyword>
<protein>
    <recommendedName>
        <fullName evidence="9">C2H2-type domain-containing protein</fullName>
    </recommendedName>
</protein>
<dbReference type="STRING" id="105785.A0A2J7QRT8"/>
<dbReference type="PANTHER" id="PTHR46179:SF13">
    <property type="entry name" value="C2H2-TYPE DOMAIN-CONTAINING PROTEIN"/>
    <property type="match status" value="1"/>
</dbReference>
<keyword evidence="6" id="KW-0804">Transcription</keyword>
<keyword evidence="11" id="KW-1185">Reference proteome</keyword>
<dbReference type="InterPro" id="IPR051061">
    <property type="entry name" value="Zinc_finger_trans_reg"/>
</dbReference>
<feature type="domain" description="C2H2-type" evidence="9">
    <location>
        <begin position="32"/>
        <end position="60"/>
    </location>
</feature>
<evidence type="ECO:0000256" key="3">
    <source>
        <dbReference type="ARBA" id="ARBA00022771"/>
    </source>
</evidence>
<dbReference type="AlphaFoldDB" id="A0A2J7QRT8"/>
<evidence type="ECO:0000256" key="7">
    <source>
        <dbReference type="ARBA" id="ARBA00023242"/>
    </source>
</evidence>
<evidence type="ECO:0000313" key="11">
    <source>
        <dbReference type="Proteomes" id="UP000235965"/>
    </source>
</evidence>
<evidence type="ECO:0000259" key="9">
    <source>
        <dbReference type="PROSITE" id="PS50157"/>
    </source>
</evidence>